<evidence type="ECO:0000313" key="24">
    <source>
        <dbReference type="Proteomes" id="UP000325606"/>
    </source>
</evidence>
<dbReference type="InterPro" id="IPR005467">
    <property type="entry name" value="His_kinase_dom"/>
</dbReference>
<dbReference type="Pfam" id="PF02518">
    <property type="entry name" value="HATPase_c"/>
    <property type="match status" value="1"/>
</dbReference>
<dbReference type="InterPro" id="IPR003661">
    <property type="entry name" value="HisK_dim/P_dom"/>
</dbReference>
<dbReference type="KEGG" id="nik:F5I99_02295"/>
<evidence type="ECO:0000256" key="2">
    <source>
        <dbReference type="ARBA" id="ARBA00004429"/>
    </source>
</evidence>
<dbReference type="RefSeq" id="WP_151053458.1">
    <property type="nucleotide sequence ID" value="NZ_CP044222.1"/>
</dbReference>
<dbReference type="PROSITE" id="PS50885">
    <property type="entry name" value="HAMP"/>
    <property type="match status" value="1"/>
</dbReference>
<comment type="catalytic activity">
    <reaction evidence="1">
        <text>ATP + protein L-histidine = ADP + protein N-phospho-L-histidine.</text>
        <dbReference type="EC" id="2.7.13.3"/>
    </reaction>
</comment>
<dbReference type="SUPFAM" id="SSF55874">
    <property type="entry name" value="ATPase domain of HSP90 chaperone/DNA topoisomerase II/histidine kinase"/>
    <property type="match status" value="1"/>
</dbReference>
<sequence>MPQFNSDIRQRVLFLSLIPMLVITCILGFFFTYTQLNYARTGLLEKGQELSELLSAAAEFGILSNNAAELKPLSHQLMQNPLVIDVLFMDQDMNIIYREDTFELSLSTPPESSALINDHWYFSHPVIPTPIRTETVPELFAEQTSIETVGWVTLIFSDEPIRQQQLLIIRNSLFIIFSGFLITFSLSSYFGRKISQPVKQLSSIISQLRRGNLGVRAPTSQTDEFHQLGEGINELAKSLEQSNRHMETRITQATQALSVSLQELERKNQQLMRAHEKADSANRAKDAFLARMSHELRTPLTSVIGFTRMIQEGSGEQERAHYLKIVDHTSQMLLTLIDDLLDFTRLESDALELETIEFHPQQLIHQALEMQAPAAHAKGIELIFSGGFNLPIHLSGDPTRIRQIITNLIGNAIKFTETGHIVLHTHYQPEEQLLALSVSDTGIGISPEYKSKMFESFTQADNSISRKYGGSGLGLAIVYRLVKLMRGHIEVHSEPDKGTTFDIQLPLTTETELFSIDLIDDFSIKTATENYCIAVVEKNAASRKSLLEMFEHYGYHCRVSERLEDILSSEEPVSHILLSHSASEADTELLLRQTESLRQRFPGVKLVLLLPANFRWDCLKKIKASILNKPVSPTQVLSALEYPEQQEQGKNYTNYQLNKLEILIAEDNDYNRLLIKRILKQAGISSREVVTGAQAIEAVTEKMPDIVLMDINMPDMDGIEASRQILNQHPNTNIIALTANISSREQQLLNQLGINKILIKPLNIEKLYALLSTLDIKKPNNTVEASTNSWHKLEFEEEIDRQLKEIQSRIYAKDYAAIGRNAHQLHGFAGLFDHPEIENIAHQLRKAVISQDIRKIWSAYNQLARIVKGMRKL</sequence>
<dbReference type="SMART" id="SM00304">
    <property type="entry name" value="HAMP"/>
    <property type="match status" value="1"/>
</dbReference>
<evidence type="ECO:0000259" key="19">
    <source>
        <dbReference type="PROSITE" id="PS50109"/>
    </source>
</evidence>
<dbReference type="SUPFAM" id="SSF47384">
    <property type="entry name" value="Homodimeric domain of signal transducing histidine kinase"/>
    <property type="match status" value="1"/>
</dbReference>
<keyword evidence="24" id="KW-1185">Reference proteome</keyword>
<feature type="coiled-coil region" evidence="17">
    <location>
        <begin position="236"/>
        <end position="284"/>
    </location>
</feature>
<dbReference type="PRINTS" id="PR00344">
    <property type="entry name" value="BCTRLSENSOR"/>
</dbReference>
<evidence type="ECO:0000259" key="21">
    <source>
        <dbReference type="PROSITE" id="PS50885"/>
    </source>
</evidence>
<feature type="domain" description="Response regulatory" evidence="20">
    <location>
        <begin position="661"/>
        <end position="775"/>
    </location>
</feature>
<keyword evidence="4" id="KW-1003">Cell membrane</keyword>
<dbReference type="SMART" id="SM00388">
    <property type="entry name" value="HisKA"/>
    <property type="match status" value="1"/>
</dbReference>
<evidence type="ECO:0000256" key="1">
    <source>
        <dbReference type="ARBA" id="ARBA00000085"/>
    </source>
</evidence>
<evidence type="ECO:0000256" key="7">
    <source>
        <dbReference type="ARBA" id="ARBA00022679"/>
    </source>
</evidence>
<keyword evidence="6 16" id="KW-0597">Phosphoprotein</keyword>
<dbReference type="InterPro" id="IPR036890">
    <property type="entry name" value="HATPase_C_sf"/>
</dbReference>
<feature type="transmembrane region" description="Helical" evidence="18">
    <location>
        <begin position="12"/>
        <end position="33"/>
    </location>
</feature>
<dbReference type="InterPro" id="IPR036097">
    <property type="entry name" value="HisK_dim/P_sf"/>
</dbReference>
<evidence type="ECO:0000256" key="18">
    <source>
        <dbReference type="SAM" id="Phobius"/>
    </source>
</evidence>
<evidence type="ECO:0000256" key="4">
    <source>
        <dbReference type="ARBA" id="ARBA00022475"/>
    </source>
</evidence>
<keyword evidence="13" id="KW-0902">Two-component regulatory system</keyword>
<feature type="modified residue" description="Phosphohistidine" evidence="15">
    <location>
        <position position="823"/>
    </location>
</feature>
<evidence type="ECO:0000259" key="20">
    <source>
        <dbReference type="PROSITE" id="PS50110"/>
    </source>
</evidence>
<dbReference type="Gene3D" id="1.10.287.130">
    <property type="match status" value="1"/>
</dbReference>
<dbReference type="Pfam" id="PF09984">
    <property type="entry name" value="sCache_4"/>
    <property type="match status" value="1"/>
</dbReference>
<keyword evidence="10" id="KW-0418">Kinase</keyword>
<dbReference type="InterPro" id="IPR019247">
    <property type="entry name" value="Histidine_kinase_BarA_N"/>
</dbReference>
<feature type="domain" description="HAMP" evidence="21">
    <location>
        <begin position="192"/>
        <end position="244"/>
    </location>
</feature>
<dbReference type="PANTHER" id="PTHR45339:SF1">
    <property type="entry name" value="HYBRID SIGNAL TRANSDUCTION HISTIDINE KINASE J"/>
    <property type="match status" value="1"/>
</dbReference>
<keyword evidence="9" id="KW-0547">Nucleotide-binding</keyword>
<dbReference type="Pfam" id="PF01627">
    <property type="entry name" value="Hpt"/>
    <property type="match status" value="1"/>
</dbReference>
<dbReference type="SUPFAM" id="SSF47226">
    <property type="entry name" value="Histidine-containing phosphotransfer domain, HPT domain"/>
    <property type="match status" value="1"/>
</dbReference>
<dbReference type="SUPFAM" id="SSF52172">
    <property type="entry name" value="CheY-like"/>
    <property type="match status" value="2"/>
</dbReference>
<evidence type="ECO:0000256" key="15">
    <source>
        <dbReference type="PROSITE-ProRule" id="PRU00110"/>
    </source>
</evidence>
<dbReference type="Gene3D" id="3.40.50.2300">
    <property type="match status" value="1"/>
</dbReference>
<evidence type="ECO:0000256" key="5">
    <source>
        <dbReference type="ARBA" id="ARBA00022519"/>
    </source>
</evidence>
<accession>A0A5J6LA55</accession>
<dbReference type="InterPro" id="IPR036641">
    <property type="entry name" value="HPT_dom_sf"/>
</dbReference>
<evidence type="ECO:0000256" key="6">
    <source>
        <dbReference type="ARBA" id="ARBA00022553"/>
    </source>
</evidence>
<name>A0A5J6LA55_9GAMM</name>
<gene>
    <name evidence="23" type="ORF">F5I99_02295</name>
</gene>
<evidence type="ECO:0000256" key="8">
    <source>
        <dbReference type="ARBA" id="ARBA00022692"/>
    </source>
</evidence>
<dbReference type="SUPFAM" id="SSF158472">
    <property type="entry name" value="HAMP domain-like"/>
    <property type="match status" value="1"/>
</dbReference>
<feature type="domain" description="Histidine kinase" evidence="19">
    <location>
        <begin position="291"/>
        <end position="509"/>
    </location>
</feature>
<dbReference type="InterPro" id="IPR003594">
    <property type="entry name" value="HATPase_dom"/>
</dbReference>
<dbReference type="GO" id="GO:0005524">
    <property type="term" value="F:ATP binding"/>
    <property type="evidence" value="ECO:0007669"/>
    <property type="project" value="UniProtKB-KW"/>
</dbReference>
<keyword evidence="12 18" id="KW-1133">Transmembrane helix</keyword>
<evidence type="ECO:0000256" key="12">
    <source>
        <dbReference type="ARBA" id="ARBA00022989"/>
    </source>
</evidence>
<dbReference type="CDD" id="cd06225">
    <property type="entry name" value="HAMP"/>
    <property type="match status" value="1"/>
</dbReference>
<evidence type="ECO:0000256" key="16">
    <source>
        <dbReference type="PROSITE-ProRule" id="PRU00169"/>
    </source>
</evidence>
<dbReference type="CDD" id="cd17546">
    <property type="entry name" value="REC_hyHK_CKI1_RcsC-like"/>
    <property type="match status" value="1"/>
</dbReference>
<keyword evidence="17" id="KW-0175">Coiled coil</keyword>
<dbReference type="PROSITE" id="PS50894">
    <property type="entry name" value="HPT"/>
    <property type="match status" value="1"/>
</dbReference>
<dbReference type="InterPro" id="IPR001789">
    <property type="entry name" value="Sig_transdc_resp-reg_receiver"/>
</dbReference>
<dbReference type="PROSITE" id="PS50110">
    <property type="entry name" value="RESPONSE_REGULATORY"/>
    <property type="match status" value="1"/>
</dbReference>
<feature type="modified residue" description="4-aspartylphosphate" evidence="16">
    <location>
        <position position="710"/>
    </location>
</feature>
<dbReference type="Gene3D" id="6.10.340.10">
    <property type="match status" value="1"/>
</dbReference>
<dbReference type="Pfam" id="PF00512">
    <property type="entry name" value="HisKA"/>
    <property type="match status" value="1"/>
</dbReference>
<dbReference type="PANTHER" id="PTHR45339">
    <property type="entry name" value="HYBRID SIGNAL TRANSDUCTION HISTIDINE KINASE J"/>
    <property type="match status" value="1"/>
</dbReference>
<proteinExistence type="predicted"/>
<dbReference type="InterPro" id="IPR004358">
    <property type="entry name" value="Sig_transdc_His_kin-like_C"/>
</dbReference>
<reference evidence="23 24" key="1">
    <citation type="submission" date="2019-09" db="EMBL/GenBank/DDBJ databases">
        <title>Nitrincola iocasae sp. nov., a bacterium isolated from the sediment collected at a cold seep field in South China Sea.</title>
        <authorList>
            <person name="Zhang H."/>
            <person name="Wang H."/>
            <person name="Li C."/>
        </authorList>
    </citation>
    <scope>NUCLEOTIDE SEQUENCE [LARGE SCALE GENOMIC DNA]</scope>
    <source>
        <strain evidence="23 24">KXZD1103</strain>
    </source>
</reference>
<dbReference type="Pfam" id="PF00672">
    <property type="entry name" value="HAMP"/>
    <property type="match status" value="1"/>
</dbReference>
<keyword evidence="5" id="KW-0997">Cell inner membrane</keyword>
<dbReference type="EMBL" id="CP044222">
    <property type="protein sequence ID" value="QEW05413.1"/>
    <property type="molecule type" value="Genomic_DNA"/>
</dbReference>
<evidence type="ECO:0000256" key="11">
    <source>
        <dbReference type="ARBA" id="ARBA00022840"/>
    </source>
</evidence>
<evidence type="ECO:0000256" key="17">
    <source>
        <dbReference type="SAM" id="Coils"/>
    </source>
</evidence>
<evidence type="ECO:0000259" key="22">
    <source>
        <dbReference type="PROSITE" id="PS50894"/>
    </source>
</evidence>
<dbReference type="Proteomes" id="UP000325606">
    <property type="component" value="Chromosome"/>
</dbReference>
<keyword evidence="7" id="KW-0808">Transferase</keyword>
<dbReference type="InterPro" id="IPR003660">
    <property type="entry name" value="HAMP_dom"/>
</dbReference>
<dbReference type="GO" id="GO:0005886">
    <property type="term" value="C:plasma membrane"/>
    <property type="evidence" value="ECO:0007669"/>
    <property type="project" value="UniProtKB-SubCell"/>
</dbReference>
<dbReference type="InterPro" id="IPR011006">
    <property type="entry name" value="CheY-like_superfamily"/>
</dbReference>
<dbReference type="GO" id="GO:0000155">
    <property type="term" value="F:phosphorelay sensor kinase activity"/>
    <property type="evidence" value="ECO:0007669"/>
    <property type="project" value="InterPro"/>
</dbReference>
<dbReference type="Pfam" id="PF00072">
    <property type="entry name" value="Response_reg"/>
    <property type="match status" value="1"/>
</dbReference>
<comment type="subcellular location">
    <subcellularLocation>
        <location evidence="2">Cell inner membrane</location>
        <topology evidence="2">Multi-pass membrane protein</topology>
    </subcellularLocation>
</comment>
<evidence type="ECO:0000256" key="9">
    <source>
        <dbReference type="ARBA" id="ARBA00022741"/>
    </source>
</evidence>
<evidence type="ECO:0000256" key="14">
    <source>
        <dbReference type="ARBA" id="ARBA00023136"/>
    </source>
</evidence>
<evidence type="ECO:0000313" key="23">
    <source>
        <dbReference type="EMBL" id="QEW05413.1"/>
    </source>
</evidence>
<evidence type="ECO:0000256" key="3">
    <source>
        <dbReference type="ARBA" id="ARBA00012438"/>
    </source>
</evidence>
<dbReference type="Gene3D" id="3.30.565.10">
    <property type="entry name" value="Histidine kinase-like ATPase, C-terminal domain"/>
    <property type="match status" value="1"/>
</dbReference>
<organism evidence="23 24">
    <name type="scientific">Nitrincola iocasae</name>
    <dbReference type="NCBI Taxonomy" id="2614693"/>
    <lineage>
        <taxon>Bacteria</taxon>
        <taxon>Pseudomonadati</taxon>
        <taxon>Pseudomonadota</taxon>
        <taxon>Gammaproteobacteria</taxon>
        <taxon>Oceanospirillales</taxon>
        <taxon>Oceanospirillaceae</taxon>
        <taxon>Nitrincola</taxon>
    </lineage>
</organism>
<evidence type="ECO:0000256" key="13">
    <source>
        <dbReference type="ARBA" id="ARBA00023012"/>
    </source>
</evidence>
<dbReference type="CDD" id="cd00082">
    <property type="entry name" value="HisKA"/>
    <property type="match status" value="1"/>
</dbReference>
<dbReference type="Gene3D" id="1.20.120.160">
    <property type="entry name" value="HPT domain"/>
    <property type="match status" value="1"/>
</dbReference>
<feature type="domain" description="HPt" evidence="22">
    <location>
        <begin position="784"/>
        <end position="873"/>
    </location>
</feature>
<dbReference type="PROSITE" id="PS50109">
    <property type="entry name" value="HIS_KIN"/>
    <property type="match status" value="1"/>
</dbReference>
<protein>
    <recommendedName>
        <fullName evidence="3">histidine kinase</fullName>
        <ecNumber evidence="3">2.7.13.3</ecNumber>
    </recommendedName>
</protein>
<evidence type="ECO:0000256" key="10">
    <source>
        <dbReference type="ARBA" id="ARBA00022777"/>
    </source>
</evidence>
<dbReference type="CDD" id="cd16922">
    <property type="entry name" value="HATPase_EvgS-ArcB-TorS-like"/>
    <property type="match status" value="1"/>
</dbReference>
<dbReference type="SMART" id="SM00387">
    <property type="entry name" value="HATPase_c"/>
    <property type="match status" value="1"/>
</dbReference>
<dbReference type="FunFam" id="3.30.565.10:FF:000010">
    <property type="entry name" value="Sensor histidine kinase RcsC"/>
    <property type="match status" value="1"/>
</dbReference>
<keyword evidence="8 18" id="KW-0812">Transmembrane</keyword>
<keyword evidence="14 18" id="KW-0472">Membrane</keyword>
<dbReference type="AlphaFoldDB" id="A0A5J6LA55"/>
<dbReference type="EC" id="2.7.13.3" evidence="3"/>
<dbReference type="InterPro" id="IPR008207">
    <property type="entry name" value="Sig_transdc_His_kin_Hpt_dom"/>
</dbReference>
<keyword evidence="11" id="KW-0067">ATP-binding</keyword>
<dbReference type="SMART" id="SM00448">
    <property type="entry name" value="REC"/>
    <property type="match status" value="1"/>
</dbReference>